<keyword evidence="3" id="KW-0012">Acyltransferase</keyword>
<dbReference type="SUPFAM" id="SSF55729">
    <property type="entry name" value="Acyl-CoA N-acyltransferases (Nat)"/>
    <property type="match status" value="1"/>
</dbReference>
<dbReference type="PANTHER" id="PTHR31438">
    <property type="entry name" value="LYSINE N-ACYLTRANSFERASE C17G9.06C-RELATED"/>
    <property type="match status" value="1"/>
</dbReference>
<keyword evidence="1" id="KW-0046">Antibiotic resistance</keyword>
<evidence type="ECO:0000259" key="2">
    <source>
        <dbReference type="PROSITE" id="PS51186"/>
    </source>
</evidence>
<dbReference type="GO" id="GO:0016746">
    <property type="term" value="F:acyltransferase activity"/>
    <property type="evidence" value="ECO:0007669"/>
    <property type="project" value="UniProtKB-KW"/>
</dbReference>
<dbReference type="Proteomes" id="UP001478862">
    <property type="component" value="Unassembled WGS sequence"/>
</dbReference>
<dbReference type="EC" id="2.3.1.-" evidence="3"/>
<protein>
    <submittedName>
        <fullName evidence="3">GNAT family N-acetyltransferase</fullName>
        <ecNumber evidence="3">2.3.1.-</ecNumber>
    </submittedName>
</protein>
<sequence>MVITNIHIRKMTNNDYGFMAKWLSTKEVLEFYGDINSPFSIEQVRKKYEPRVRGEILVLPFIVELDGSPIGFMQYYKLQTEELKELGYLNNEVVIGIDQFIGNPNQFNKGYGTIMVCKFIQLIIKITDAEIIIVDPEVSNERAIRCYEKCGFTKVKTINNDCALLMEFINTKI</sequence>
<dbReference type="InterPro" id="IPR016181">
    <property type="entry name" value="Acyl_CoA_acyltransferase"/>
</dbReference>
<keyword evidence="3" id="KW-0808">Transferase</keyword>
<dbReference type="Pfam" id="PF13523">
    <property type="entry name" value="Acetyltransf_8"/>
    <property type="match status" value="1"/>
</dbReference>
<reference evidence="3 4" key="1">
    <citation type="submission" date="2024-06" db="EMBL/GenBank/DDBJ databases">
        <title>Lysinibacillus zambalefons sp. nov., a Novel Firmicute Isolated from the Poon Bato Zambales Hyperalkaline Spring.</title>
        <authorList>
            <person name="Aja J.A."/>
            <person name="Lazaro J.E.H."/>
            <person name="Llorin L.D."/>
            <person name="Lim K.R."/>
            <person name="Teodosio J."/>
            <person name="Dalisay D.S."/>
        </authorList>
    </citation>
    <scope>NUCLEOTIDE SEQUENCE [LARGE SCALE GENOMIC DNA]</scope>
    <source>
        <strain evidence="3 4">M3</strain>
    </source>
</reference>
<evidence type="ECO:0000256" key="1">
    <source>
        <dbReference type="ARBA" id="ARBA00023251"/>
    </source>
</evidence>
<evidence type="ECO:0000313" key="3">
    <source>
        <dbReference type="EMBL" id="MEQ6353358.1"/>
    </source>
</evidence>
<dbReference type="EMBL" id="JBEGDG010000001">
    <property type="protein sequence ID" value="MEQ6353358.1"/>
    <property type="molecule type" value="Genomic_DNA"/>
</dbReference>
<comment type="caution">
    <text evidence="3">The sequence shown here is derived from an EMBL/GenBank/DDBJ whole genome shotgun (WGS) entry which is preliminary data.</text>
</comment>
<dbReference type="InterPro" id="IPR000182">
    <property type="entry name" value="GNAT_dom"/>
</dbReference>
<keyword evidence="4" id="KW-1185">Reference proteome</keyword>
<evidence type="ECO:0000313" key="4">
    <source>
        <dbReference type="Proteomes" id="UP001478862"/>
    </source>
</evidence>
<dbReference type="PROSITE" id="PS51186">
    <property type="entry name" value="GNAT"/>
    <property type="match status" value="1"/>
</dbReference>
<gene>
    <name evidence="3" type="ORF">ABNX05_01870</name>
</gene>
<proteinExistence type="predicted"/>
<dbReference type="RefSeq" id="WP_349658132.1">
    <property type="nucleotide sequence ID" value="NZ_JBEGDG010000001.1"/>
</dbReference>
<organism evidence="3 4">
    <name type="scientific">Lysinibacillus zambalensis</name>
    <dbReference type="NCBI Taxonomy" id="3160866"/>
    <lineage>
        <taxon>Bacteria</taxon>
        <taxon>Bacillati</taxon>
        <taxon>Bacillota</taxon>
        <taxon>Bacilli</taxon>
        <taxon>Bacillales</taxon>
        <taxon>Bacillaceae</taxon>
        <taxon>Lysinibacillus</taxon>
    </lineage>
</organism>
<dbReference type="Gene3D" id="3.40.630.30">
    <property type="match status" value="1"/>
</dbReference>
<feature type="domain" description="N-acetyltransferase" evidence="2">
    <location>
        <begin position="6"/>
        <end position="171"/>
    </location>
</feature>
<name>A0ABV1MQ05_9BACI</name>
<accession>A0ABV1MQ05</accession>
<dbReference type="PANTHER" id="PTHR31438:SF1">
    <property type="entry name" value="LYSINE N-ACYLTRANSFERASE C17G9.06C-RELATED"/>
    <property type="match status" value="1"/>
</dbReference>